<dbReference type="OrthoDB" id="9765926at2"/>
<dbReference type="InterPro" id="IPR014755">
    <property type="entry name" value="Cu-Rt/internalin_Ig-like"/>
</dbReference>
<organism evidence="3 4">
    <name type="scientific">Flavobacterium cellulosilyticum</name>
    <dbReference type="NCBI Taxonomy" id="2541731"/>
    <lineage>
        <taxon>Bacteria</taxon>
        <taxon>Pseudomonadati</taxon>
        <taxon>Bacteroidota</taxon>
        <taxon>Flavobacteriia</taxon>
        <taxon>Flavobacteriales</taxon>
        <taxon>Flavobacteriaceae</taxon>
        <taxon>Flavobacterium</taxon>
    </lineage>
</organism>
<evidence type="ECO:0000313" key="3">
    <source>
        <dbReference type="EMBL" id="TDD96179.1"/>
    </source>
</evidence>
<keyword evidence="1 2" id="KW-0732">Signal</keyword>
<name>A0A4R5CBE5_9FLAO</name>
<dbReference type="Pfam" id="PF13585">
    <property type="entry name" value="CHU_C"/>
    <property type="match status" value="1"/>
</dbReference>
<accession>A0A4R5CBE5</accession>
<dbReference type="Gene3D" id="2.60.40.1220">
    <property type="match status" value="5"/>
</dbReference>
<feature type="chain" id="PRO_5020934323" evidence="2">
    <location>
        <begin position="25"/>
        <end position="921"/>
    </location>
</feature>
<dbReference type="InterPro" id="IPR026341">
    <property type="entry name" value="T9SS_type_B"/>
</dbReference>
<dbReference type="RefSeq" id="WP_132006074.1">
    <property type="nucleotide sequence ID" value="NZ_SMFK01000007.1"/>
</dbReference>
<reference evidence="3 4" key="1">
    <citation type="submission" date="2019-03" db="EMBL/GenBank/DDBJ databases">
        <title>Flavobacterium AR-3-4 sp. nov. isolated from arctic soil.</title>
        <authorList>
            <person name="Chaudhary D.K."/>
        </authorList>
    </citation>
    <scope>NUCLEOTIDE SEQUENCE [LARGE SCALE GENOMIC DNA]</scope>
    <source>
        <strain evidence="3 4">AR-3-4</strain>
    </source>
</reference>
<dbReference type="NCBIfam" id="TIGR04131">
    <property type="entry name" value="Bac_Flav_CTERM"/>
    <property type="match status" value="1"/>
</dbReference>
<proteinExistence type="predicted"/>
<feature type="signal peptide" evidence="2">
    <location>
        <begin position="1"/>
        <end position="24"/>
    </location>
</feature>
<gene>
    <name evidence="3" type="ORF">E0F76_11830</name>
</gene>
<evidence type="ECO:0000256" key="1">
    <source>
        <dbReference type="ARBA" id="ARBA00022729"/>
    </source>
</evidence>
<sequence>MKNLFKTVIILIITSALSTSGILANVITTENGTTSLATVPPAVTSPIYLCQNSMASPLKATPSVGGTLNWYLTNAPIEVPSAIAPTPSASTVGSTTYYVTQTIGGVESTPRTSIVVNVVGDNLAFIVNPGCDPGQIVAPATKYDAVLFDWGNSTLIPDNSYNYTYTTTGGLSGFGNTIVSHFQVSGMSPGQSATIVVTAATRPCATKTWECSVSCITNTKPTFNPIAPFCSGSAAPLLPLASNEGITGAWSPALVNNTTSLVYTFTPDKILFPCALTQTMNITVTPKVTPTFSGIPVFVCQGATAPVLPLRSSNPTPITGTWSPFPVDTATLGTTTYTFTPTPGQCVVATPTTVSIRVDPVQIPTFSQVAPICSGAALAPLPATSNNSVTGTWSPSLDNTTTKTYTFTPTAGQCANAATMVITVNPNILPIFTQVNPICSGAFLTPLPTTSNNGITGTWSPALNNTLTSTYTFTPTTGQCATLATMTITVNLKVTPIFTARSAICNGDPITPLPTTSTNGINGSWSPALNNKATTTYTFTPTAGQCANPTTLTILVNSIATPNFAILPALCSGSIAPILATTSPNGITGTWSPSTISNTVGRNYIFTPTSGQCANSQTLNVTITPRTTTNFATIPAFCAGSTAPLLATTSPNGVTGTWNPATIDNTTSRSYVFTPNTTECATVQTLNVVVTPLIVPDFVDLSICSGIIPPALATTSPNGVTGTWFPSTINNTNSGAYVFTPDVPQCANAKKINVIVNPSNTLVSISWTVTNAFSLNQIVTITAASAGDYLYQMDSNPFQTSSVFENVASGLHSITVIDPNGCSAPITENNILVINYPKFFTPNNDGNNDKWNIFDLSDQLNSRIFIFDRYGKLLKNISPLESGWDGTYIGYPMPADDYWFTVTYDEENMSKEFKAHFSLKR</sequence>
<dbReference type="AlphaFoldDB" id="A0A4R5CBE5"/>
<dbReference type="EMBL" id="SMFK01000007">
    <property type="protein sequence ID" value="TDD96179.1"/>
    <property type="molecule type" value="Genomic_DNA"/>
</dbReference>
<keyword evidence="4" id="KW-1185">Reference proteome</keyword>
<protein>
    <submittedName>
        <fullName evidence="3">T9SS type B sorting domain-containing protein</fullName>
    </submittedName>
</protein>
<dbReference type="Proteomes" id="UP000295479">
    <property type="component" value="Unassembled WGS sequence"/>
</dbReference>
<comment type="caution">
    <text evidence="3">The sequence shown here is derived from an EMBL/GenBank/DDBJ whole genome shotgun (WGS) entry which is preliminary data.</text>
</comment>
<evidence type="ECO:0000256" key="2">
    <source>
        <dbReference type="SAM" id="SignalP"/>
    </source>
</evidence>
<evidence type="ECO:0000313" key="4">
    <source>
        <dbReference type="Proteomes" id="UP000295479"/>
    </source>
</evidence>